<name>A0A0A8YFV0_ARUDO</name>
<dbReference type="AlphaFoldDB" id="A0A0A8YFV0"/>
<reference evidence="2" key="1">
    <citation type="submission" date="2014-09" db="EMBL/GenBank/DDBJ databases">
        <authorList>
            <person name="Magalhaes I.L.F."/>
            <person name="Oliveira U."/>
            <person name="Santos F.R."/>
            <person name="Vidigal T.H.D.A."/>
            <person name="Brescovit A.D."/>
            <person name="Santos A.J."/>
        </authorList>
    </citation>
    <scope>NUCLEOTIDE SEQUENCE</scope>
    <source>
        <tissue evidence="2">Shoot tissue taken approximately 20 cm above the soil surface</tissue>
    </source>
</reference>
<feature type="region of interest" description="Disordered" evidence="1">
    <location>
        <begin position="1"/>
        <end position="90"/>
    </location>
</feature>
<sequence>MNKNKELDKKKHKKKSNSPQHELSRRSWGSSPHRRSTSSAPTGAPPHGSSPSRCRTSSAPAGAHPHSSSPLAAARENRTATSLRLFRTDR</sequence>
<accession>A0A0A8YFV0</accession>
<protein>
    <submittedName>
        <fullName evidence="2">Uncharacterized protein</fullName>
    </submittedName>
</protein>
<feature type="compositionally biased region" description="Low complexity" evidence="1">
    <location>
        <begin position="57"/>
        <end position="74"/>
    </location>
</feature>
<dbReference type="EMBL" id="GBRH01272766">
    <property type="protein sequence ID" value="JAD25129.1"/>
    <property type="molecule type" value="Transcribed_RNA"/>
</dbReference>
<organism evidence="2">
    <name type="scientific">Arundo donax</name>
    <name type="common">Giant reed</name>
    <name type="synonym">Donax arundinaceus</name>
    <dbReference type="NCBI Taxonomy" id="35708"/>
    <lineage>
        <taxon>Eukaryota</taxon>
        <taxon>Viridiplantae</taxon>
        <taxon>Streptophyta</taxon>
        <taxon>Embryophyta</taxon>
        <taxon>Tracheophyta</taxon>
        <taxon>Spermatophyta</taxon>
        <taxon>Magnoliopsida</taxon>
        <taxon>Liliopsida</taxon>
        <taxon>Poales</taxon>
        <taxon>Poaceae</taxon>
        <taxon>PACMAD clade</taxon>
        <taxon>Arundinoideae</taxon>
        <taxon>Arundineae</taxon>
        <taxon>Arundo</taxon>
    </lineage>
</organism>
<proteinExistence type="predicted"/>
<evidence type="ECO:0000256" key="1">
    <source>
        <dbReference type="SAM" id="MobiDB-lite"/>
    </source>
</evidence>
<evidence type="ECO:0000313" key="2">
    <source>
        <dbReference type="EMBL" id="JAD25129.1"/>
    </source>
</evidence>
<reference evidence="2" key="2">
    <citation type="journal article" date="2015" name="Data Brief">
        <title>Shoot transcriptome of the giant reed, Arundo donax.</title>
        <authorList>
            <person name="Barrero R.A."/>
            <person name="Guerrero F.D."/>
            <person name="Moolhuijzen P."/>
            <person name="Goolsby J.A."/>
            <person name="Tidwell J."/>
            <person name="Bellgard S.E."/>
            <person name="Bellgard M.I."/>
        </authorList>
    </citation>
    <scope>NUCLEOTIDE SEQUENCE</scope>
    <source>
        <tissue evidence="2">Shoot tissue taken approximately 20 cm above the soil surface</tissue>
    </source>
</reference>